<gene>
    <name evidence="1" type="ORF">PYW08_009983</name>
</gene>
<evidence type="ECO:0000313" key="1">
    <source>
        <dbReference type="EMBL" id="KAJ8708601.1"/>
    </source>
</evidence>
<accession>A0ACC2Q5B6</accession>
<organism evidence="1 2">
    <name type="scientific">Mythimna loreyi</name>
    <dbReference type="NCBI Taxonomy" id="667449"/>
    <lineage>
        <taxon>Eukaryota</taxon>
        <taxon>Metazoa</taxon>
        <taxon>Ecdysozoa</taxon>
        <taxon>Arthropoda</taxon>
        <taxon>Hexapoda</taxon>
        <taxon>Insecta</taxon>
        <taxon>Pterygota</taxon>
        <taxon>Neoptera</taxon>
        <taxon>Endopterygota</taxon>
        <taxon>Lepidoptera</taxon>
        <taxon>Glossata</taxon>
        <taxon>Ditrysia</taxon>
        <taxon>Noctuoidea</taxon>
        <taxon>Noctuidae</taxon>
        <taxon>Noctuinae</taxon>
        <taxon>Hadenini</taxon>
        <taxon>Mythimna</taxon>
    </lineage>
</organism>
<dbReference type="Proteomes" id="UP001231649">
    <property type="component" value="Chromosome 25"/>
</dbReference>
<protein>
    <submittedName>
        <fullName evidence="1">Uncharacterized protein</fullName>
    </submittedName>
</protein>
<reference evidence="1" key="1">
    <citation type="submission" date="2023-03" db="EMBL/GenBank/DDBJ databases">
        <title>Chromosome-level genomes of two armyworms, Mythimna separata and Mythimna loreyi, provide insights into the biosynthesis and reception of sex pheromones.</title>
        <authorList>
            <person name="Zhao H."/>
        </authorList>
    </citation>
    <scope>NUCLEOTIDE SEQUENCE</scope>
    <source>
        <strain evidence="1">BeijingLab</strain>
    </source>
</reference>
<evidence type="ECO:0000313" key="2">
    <source>
        <dbReference type="Proteomes" id="UP001231649"/>
    </source>
</evidence>
<comment type="caution">
    <text evidence="1">The sequence shown here is derived from an EMBL/GenBank/DDBJ whole genome shotgun (WGS) entry which is preliminary data.</text>
</comment>
<keyword evidence="2" id="KW-1185">Reference proteome</keyword>
<name>A0ACC2Q5B6_9NEOP</name>
<sequence>MTALSKVEGLKLPKISQLRNYLQDRRRALYGNHTISLGELERWLQENSTLPENSHETFVTAYEISEKEASFRFVLSSKYLLQLAQEVNILHADATYKLIWQGYPVLIVGTTDKQRKFHALCLAVSTTEQKDDFKLIFKSMKDKIQLLFGSAFRPTILVADAAKPIKNAFNEEFGDTTIRMCWAHAKRNIQSKVERLVEKPAQRQILVDIDILHSLTNQDSFDKASAYFLQKYEHEKSFVEYFRDQWLLQNRNWYLGAAPMSPSTNNALEAFNEVIKDSHTLRERLQLSRFLVLAKEMVNEWSLKYMRNPSENYFAKLPEITLKDWTDSYNW</sequence>
<dbReference type="EMBL" id="CM056801">
    <property type="protein sequence ID" value="KAJ8708601.1"/>
    <property type="molecule type" value="Genomic_DNA"/>
</dbReference>
<proteinExistence type="predicted"/>